<comment type="function">
    <text evidence="17">Core subunit of the mitochondrial membrane respiratory chain NADH dehydrogenase (Complex I) which catalyzes electron transfer from NADH through the respiratory chain, using ubiquinone as an electron acceptor.</text>
</comment>
<feature type="transmembrane region" description="Helical" evidence="17">
    <location>
        <begin position="28"/>
        <end position="46"/>
    </location>
</feature>
<keyword evidence="11 17" id="KW-1133">Transmembrane helix</keyword>
<dbReference type="Gene3D" id="1.10.287.3510">
    <property type="match status" value="1"/>
</dbReference>
<evidence type="ECO:0000256" key="17">
    <source>
        <dbReference type="RuleBase" id="RU004419"/>
    </source>
</evidence>
<organism evidence="18">
    <name type="scientific">Obrium sp. NS-2015</name>
    <dbReference type="NCBI Taxonomy" id="1776756"/>
    <lineage>
        <taxon>Eukaryota</taxon>
        <taxon>Metazoa</taxon>
        <taxon>Ecdysozoa</taxon>
        <taxon>Arthropoda</taxon>
        <taxon>Hexapoda</taxon>
        <taxon>Insecta</taxon>
        <taxon>Pterygota</taxon>
        <taxon>Neoptera</taxon>
        <taxon>Endopterygota</taxon>
        <taxon>Coleoptera</taxon>
        <taxon>Polyphaga</taxon>
        <taxon>Cucujiformia</taxon>
        <taxon>Chrysomeloidea</taxon>
        <taxon>Cerambycidae</taxon>
        <taxon>Cerambycinae</taxon>
        <taxon>Obriini</taxon>
        <taxon>Obrium</taxon>
    </lineage>
</organism>
<keyword evidence="12 17" id="KW-0520">NAD</keyword>
<comment type="subcellular location">
    <subcellularLocation>
        <location evidence="17">Mitochondrion inner membrane</location>
        <topology evidence="17">Multi-pass membrane protein</topology>
    </subcellularLocation>
    <subcellularLocation>
        <location evidence="2">Mitochondrion membrane</location>
        <topology evidence="2">Multi-pass membrane protein</topology>
    </subcellularLocation>
</comment>
<keyword evidence="17" id="KW-0999">Mitochondrion inner membrane</keyword>
<evidence type="ECO:0000256" key="6">
    <source>
        <dbReference type="ARBA" id="ARBA00022448"/>
    </source>
</evidence>
<dbReference type="PANTHER" id="PTHR11434">
    <property type="entry name" value="NADH-UBIQUINONE OXIDOREDUCTASE SUBUNIT ND4L"/>
    <property type="match status" value="1"/>
</dbReference>
<evidence type="ECO:0000256" key="15">
    <source>
        <dbReference type="ARBA" id="ARBA00023136"/>
    </source>
</evidence>
<keyword evidence="6 17" id="KW-0813">Transport</keyword>
<evidence type="ECO:0000256" key="3">
    <source>
        <dbReference type="ARBA" id="ARBA00010519"/>
    </source>
</evidence>
<dbReference type="GO" id="GO:0042773">
    <property type="term" value="P:ATP synthesis coupled electron transport"/>
    <property type="evidence" value="ECO:0007669"/>
    <property type="project" value="UniProtKB-UniRule"/>
</dbReference>
<dbReference type="GO" id="GO:0005743">
    <property type="term" value="C:mitochondrial inner membrane"/>
    <property type="evidence" value="ECO:0007669"/>
    <property type="project" value="UniProtKB-SubCell"/>
</dbReference>
<reference evidence="18" key="1">
    <citation type="journal article" date="2015" name="Mitochondrial DNA">
        <title>The complete mitochondrial genome sequence from the longicorn beetle Obrium sp. (Coleoptera: Cerambycidae).</title>
        <authorList>
            <person name="Song N."/>
            <person name="Zhang H."/>
            <person name="Yin X."/>
            <person name="Lin A."/>
            <person name="Zhai Q."/>
        </authorList>
    </citation>
    <scope>NUCLEOTIDE SEQUENCE</scope>
    <source>
        <strain evidence="18">Zz52325</strain>
    </source>
</reference>
<evidence type="ECO:0000256" key="1">
    <source>
        <dbReference type="ARBA" id="ARBA00003257"/>
    </source>
</evidence>
<evidence type="ECO:0000256" key="5">
    <source>
        <dbReference type="ARBA" id="ARBA00016612"/>
    </source>
</evidence>
<geneLocation type="mitochondrion" evidence="18"/>
<evidence type="ECO:0000256" key="7">
    <source>
        <dbReference type="ARBA" id="ARBA00022660"/>
    </source>
</evidence>
<sequence>MMVLFAMFMFFSALIVFVSNREHLLLMLLSLESMVLSLYWLIYLYLLSSDYNFFFSMVYLVVSVCESTLGLVILVSMIRTWGNDYVLTFSLLW</sequence>
<keyword evidence="10 17" id="KW-0249">Electron transport</keyword>
<protein>
    <recommendedName>
        <fullName evidence="5 17">NADH-ubiquinone oxidoreductase chain 4L</fullName>
        <ecNumber evidence="4 17">7.1.1.2</ecNumber>
    </recommendedName>
</protein>
<dbReference type="EMBL" id="KT945156">
    <property type="protein sequence ID" value="ALY11312.1"/>
    <property type="molecule type" value="Genomic_DNA"/>
</dbReference>
<comment type="function">
    <text evidence="1">Core subunit of the mitochondrial membrane respiratory chain NADH dehydrogenase (Complex I) that is believed to belong to the minimal assembly required for catalysis. Complex I functions in the transfer of electrons from NADH to the respiratory chain. The immediate electron acceptor for the enzyme is believed to be ubiquinone.</text>
</comment>
<evidence type="ECO:0000256" key="8">
    <source>
        <dbReference type="ARBA" id="ARBA00022692"/>
    </source>
</evidence>
<feature type="transmembrane region" description="Helical" evidence="17">
    <location>
        <begin position="53"/>
        <end position="78"/>
    </location>
</feature>
<dbReference type="GO" id="GO:0030964">
    <property type="term" value="C:NADH dehydrogenase complex"/>
    <property type="evidence" value="ECO:0007669"/>
    <property type="project" value="TreeGrafter"/>
</dbReference>
<dbReference type="GO" id="GO:0016651">
    <property type="term" value="F:oxidoreductase activity, acting on NAD(P)H"/>
    <property type="evidence" value="ECO:0007669"/>
    <property type="project" value="InterPro"/>
</dbReference>
<dbReference type="Pfam" id="PF00420">
    <property type="entry name" value="Oxidored_q2"/>
    <property type="match status" value="1"/>
</dbReference>
<evidence type="ECO:0000256" key="14">
    <source>
        <dbReference type="ARBA" id="ARBA00023128"/>
    </source>
</evidence>
<dbReference type="AlphaFoldDB" id="A0A0U4K3Z0"/>
<keyword evidence="15 17" id="KW-0472">Membrane</keyword>
<keyword evidence="13 17" id="KW-0830">Ubiquinone</keyword>
<evidence type="ECO:0000256" key="13">
    <source>
        <dbReference type="ARBA" id="ARBA00023075"/>
    </source>
</evidence>
<evidence type="ECO:0000256" key="2">
    <source>
        <dbReference type="ARBA" id="ARBA00004225"/>
    </source>
</evidence>
<evidence type="ECO:0000256" key="16">
    <source>
        <dbReference type="ARBA" id="ARBA00049551"/>
    </source>
</evidence>
<keyword evidence="8 17" id="KW-0812">Transmembrane</keyword>
<evidence type="ECO:0000256" key="9">
    <source>
        <dbReference type="ARBA" id="ARBA00022967"/>
    </source>
</evidence>
<name>A0A0U4K3Z0_9CUCU</name>
<evidence type="ECO:0000256" key="11">
    <source>
        <dbReference type="ARBA" id="ARBA00022989"/>
    </source>
</evidence>
<keyword evidence="7 17" id="KW-0679">Respiratory chain</keyword>
<accession>A0A0U4K3Z0</accession>
<comment type="catalytic activity">
    <reaction evidence="16 17">
        <text>a ubiquinone + NADH + 5 H(+)(in) = a ubiquinol + NAD(+) + 4 H(+)(out)</text>
        <dbReference type="Rhea" id="RHEA:29091"/>
        <dbReference type="Rhea" id="RHEA-COMP:9565"/>
        <dbReference type="Rhea" id="RHEA-COMP:9566"/>
        <dbReference type="ChEBI" id="CHEBI:15378"/>
        <dbReference type="ChEBI" id="CHEBI:16389"/>
        <dbReference type="ChEBI" id="CHEBI:17976"/>
        <dbReference type="ChEBI" id="CHEBI:57540"/>
        <dbReference type="ChEBI" id="CHEBI:57945"/>
        <dbReference type="EC" id="7.1.1.2"/>
    </reaction>
</comment>
<comment type="similarity">
    <text evidence="3 17">Belongs to the complex I subunit 4L family.</text>
</comment>
<keyword evidence="9 17" id="KW-1278">Translocase</keyword>
<evidence type="ECO:0000256" key="10">
    <source>
        <dbReference type="ARBA" id="ARBA00022982"/>
    </source>
</evidence>
<dbReference type="InterPro" id="IPR039428">
    <property type="entry name" value="NUOK/Mnh_C1-like"/>
</dbReference>
<evidence type="ECO:0000256" key="4">
    <source>
        <dbReference type="ARBA" id="ARBA00012944"/>
    </source>
</evidence>
<evidence type="ECO:0000313" key="18">
    <source>
        <dbReference type="EMBL" id="ALY11312.1"/>
    </source>
</evidence>
<dbReference type="GO" id="GO:0008137">
    <property type="term" value="F:NADH dehydrogenase (ubiquinone) activity"/>
    <property type="evidence" value="ECO:0007669"/>
    <property type="project" value="UniProtKB-EC"/>
</dbReference>
<dbReference type="PANTHER" id="PTHR11434:SF0">
    <property type="entry name" value="NADH-UBIQUINONE OXIDOREDUCTASE CHAIN 4L"/>
    <property type="match status" value="1"/>
</dbReference>
<gene>
    <name evidence="18" type="primary">nad4l</name>
</gene>
<keyword evidence="14 17" id="KW-0496">Mitochondrion</keyword>
<proteinExistence type="inferred from homology"/>
<dbReference type="EC" id="7.1.1.2" evidence="4 17"/>
<evidence type="ECO:0000256" key="12">
    <source>
        <dbReference type="ARBA" id="ARBA00023027"/>
    </source>
</evidence>
<dbReference type="InterPro" id="IPR001133">
    <property type="entry name" value="NADH_UbQ_OxRdtase_chain4L/K"/>
</dbReference>